<evidence type="ECO:0000256" key="2">
    <source>
        <dbReference type="SAM" id="MobiDB-lite"/>
    </source>
</evidence>
<feature type="compositionally biased region" description="Basic residues" evidence="2">
    <location>
        <begin position="11"/>
        <end position="20"/>
    </location>
</feature>
<dbReference type="OrthoDB" id="367221at2759"/>
<protein>
    <recommendedName>
        <fullName evidence="3">THUMP domain-containing protein</fullName>
    </recommendedName>
</protein>
<dbReference type="Gene3D" id="3.30.2300.10">
    <property type="entry name" value="THUMP superfamily"/>
    <property type="match status" value="1"/>
</dbReference>
<feature type="region of interest" description="Disordered" evidence="2">
    <location>
        <begin position="1"/>
        <end position="34"/>
    </location>
</feature>
<evidence type="ECO:0000256" key="1">
    <source>
        <dbReference type="PROSITE-ProRule" id="PRU00529"/>
    </source>
</evidence>
<feature type="compositionally biased region" description="Acidic residues" evidence="2">
    <location>
        <begin position="301"/>
        <end position="312"/>
    </location>
</feature>
<feature type="region of interest" description="Disordered" evidence="2">
    <location>
        <begin position="278"/>
        <end position="312"/>
    </location>
</feature>
<dbReference type="SUPFAM" id="SSF143437">
    <property type="entry name" value="THUMP domain-like"/>
    <property type="match status" value="1"/>
</dbReference>
<dbReference type="InterPro" id="IPR004114">
    <property type="entry name" value="THUMP_dom"/>
</dbReference>
<dbReference type="EMBL" id="JAEPRD010000016">
    <property type="protein sequence ID" value="KAG2209239.1"/>
    <property type="molecule type" value="Genomic_DNA"/>
</dbReference>
<accession>A0A8H7RE09</accession>
<dbReference type="Pfam" id="PF02926">
    <property type="entry name" value="THUMP"/>
    <property type="match status" value="1"/>
</dbReference>
<evidence type="ECO:0000313" key="4">
    <source>
        <dbReference type="EMBL" id="KAG2209239.1"/>
    </source>
</evidence>
<evidence type="ECO:0000313" key="5">
    <source>
        <dbReference type="Proteomes" id="UP000603453"/>
    </source>
</evidence>
<dbReference type="FunFam" id="3.30.2300.10:FF:000001">
    <property type="entry name" value="THUMP domain-containing protein 1"/>
    <property type="match status" value="1"/>
</dbReference>
<feature type="domain" description="THUMP" evidence="3">
    <location>
        <begin position="144"/>
        <end position="254"/>
    </location>
</feature>
<keyword evidence="1" id="KW-0694">RNA-binding</keyword>
<organism evidence="4 5">
    <name type="scientific">Mucor saturninus</name>
    <dbReference type="NCBI Taxonomy" id="64648"/>
    <lineage>
        <taxon>Eukaryota</taxon>
        <taxon>Fungi</taxon>
        <taxon>Fungi incertae sedis</taxon>
        <taxon>Mucoromycota</taxon>
        <taxon>Mucoromycotina</taxon>
        <taxon>Mucoromycetes</taxon>
        <taxon>Mucorales</taxon>
        <taxon>Mucorineae</taxon>
        <taxon>Mucoraceae</taxon>
        <taxon>Mucor</taxon>
    </lineage>
</organism>
<dbReference type="PANTHER" id="PTHR13452:SF10">
    <property type="entry name" value="THUMP DOMAIN-CONTAINING PROTEIN 1"/>
    <property type="match status" value="1"/>
</dbReference>
<dbReference type="InterPro" id="IPR040183">
    <property type="entry name" value="THUMPD1-like"/>
</dbReference>
<sequence>MSKRNGQFGGGKKKKQKSYHCAKETEKAGAAAKSKSSFNVMPDMAGVLVMCTRSKESRAVKEALDILQRYGDELYPVEDVDADVNEDDDEDDLEASIAKEVAALKKPKGRKRFANITTGTDCVVFIRATPPVEPVKLVHHMLTDLDKTQTKTTRYICRYLPVEKTCQAHIEDIENSAKQIFARHFSQKDSQGELVPKRFAVACRVRNCTKLTRMDVINALAATVGPGHKVDLNDPELTIIAEVCQNICMLSVVEDFNKLKKYNIESILGINNADASEQPKKQVKEVKGEAGVEVENKTEEKEEEVTQDENKE</sequence>
<dbReference type="PANTHER" id="PTHR13452">
    <property type="entry name" value="THUMP DOMAIN CONTAINING PROTEIN 1-RELATED"/>
    <property type="match status" value="1"/>
</dbReference>
<dbReference type="AlphaFoldDB" id="A0A8H7RE09"/>
<name>A0A8H7RE09_9FUNG</name>
<dbReference type="PROSITE" id="PS51165">
    <property type="entry name" value="THUMP"/>
    <property type="match status" value="1"/>
</dbReference>
<dbReference type="CDD" id="cd11717">
    <property type="entry name" value="THUMP_THUMPD1_like"/>
    <property type="match status" value="1"/>
</dbReference>
<comment type="caution">
    <text evidence="4">The sequence shown here is derived from an EMBL/GenBank/DDBJ whole genome shotgun (WGS) entry which is preliminary data.</text>
</comment>
<keyword evidence="5" id="KW-1185">Reference proteome</keyword>
<dbReference type="SMART" id="SM00981">
    <property type="entry name" value="THUMP"/>
    <property type="match status" value="1"/>
</dbReference>
<dbReference type="GO" id="GO:0003723">
    <property type="term" value="F:RNA binding"/>
    <property type="evidence" value="ECO:0007669"/>
    <property type="project" value="UniProtKB-UniRule"/>
</dbReference>
<feature type="compositionally biased region" description="Basic and acidic residues" evidence="2">
    <location>
        <begin position="278"/>
        <end position="300"/>
    </location>
</feature>
<dbReference type="Proteomes" id="UP000603453">
    <property type="component" value="Unassembled WGS sequence"/>
</dbReference>
<evidence type="ECO:0000259" key="3">
    <source>
        <dbReference type="PROSITE" id="PS51165"/>
    </source>
</evidence>
<dbReference type="GO" id="GO:0006400">
    <property type="term" value="P:tRNA modification"/>
    <property type="evidence" value="ECO:0007669"/>
    <property type="project" value="InterPro"/>
</dbReference>
<gene>
    <name evidence="4" type="ORF">INT47_005531</name>
</gene>
<reference evidence="4" key="1">
    <citation type="submission" date="2020-12" db="EMBL/GenBank/DDBJ databases">
        <title>Metabolic potential, ecology and presence of endohyphal bacteria is reflected in genomic diversity of Mucoromycotina.</title>
        <authorList>
            <person name="Muszewska A."/>
            <person name="Okrasinska A."/>
            <person name="Steczkiewicz K."/>
            <person name="Drgas O."/>
            <person name="Orlowska M."/>
            <person name="Perlinska-Lenart U."/>
            <person name="Aleksandrzak-Piekarczyk T."/>
            <person name="Szatraj K."/>
            <person name="Zielenkiewicz U."/>
            <person name="Pilsyk S."/>
            <person name="Malc E."/>
            <person name="Mieczkowski P."/>
            <person name="Kruszewska J.S."/>
            <person name="Biernat P."/>
            <person name="Pawlowska J."/>
        </authorList>
    </citation>
    <scope>NUCLEOTIDE SEQUENCE</scope>
    <source>
        <strain evidence="4">WA0000017839</strain>
    </source>
</reference>
<proteinExistence type="predicted"/>